<evidence type="ECO:0000313" key="2">
    <source>
        <dbReference type="WBParaSite" id="PDA_v2.g28492.t1"/>
    </source>
</evidence>
<accession>A0A914QMD6</accession>
<name>A0A914QMD6_9BILA</name>
<evidence type="ECO:0000313" key="1">
    <source>
        <dbReference type="Proteomes" id="UP000887578"/>
    </source>
</evidence>
<organism evidence="1 2">
    <name type="scientific">Panagrolaimus davidi</name>
    <dbReference type="NCBI Taxonomy" id="227884"/>
    <lineage>
        <taxon>Eukaryota</taxon>
        <taxon>Metazoa</taxon>
        <taxon>Ecdysozoa</taxon>
        <taxon>Nematoda</taxon>
        <taxon>Chromadorea</taxon>
        <taxon>Rhabditida</taxon>
        <taxon>Tylenchina</taxon>
        <taxon>Panagrolaimomorpha</taxon>
        <taxon>Panagrolaimoidea</taxon>
        <taxon>Panagrolaimidae</taxon>
        <taxon>Panagrolaimus</taxon>
    </lineage>
</organism>
<dbReference type="Proteomes" id="UP000887578">
    <property type="component" value="Unplaced"/>
</dbReference>
<proteinExistence type="predicted"/>
<reference evidence="2" key="1">
    <citation type="submission" date="2022-11" db="UniProtKB">
        <authorList>
            <consortium name="WormBaseParasite"/>
        </authorList>
    </citation>
    <scope>IDENTIFICATION</scope>
</reference>
<dbReference type="WBParaSite" id="PDA_v2.g28492.t1">
    <property type="protein sequence ID" value="PDA_v2.g28492.t1"/>
    <property type="gene ID" value="PDA_v2.g28492"/>
</dbReference>
<keyword evidence="1" id="KW-1185">Reference proteome</keyword>
<sequence length="134" mass="16003">MNDDGTTVPFEKLIEVLPKIKIITFSCRRNSSDITTKTVNQLLKLPHFFKIERFELWDIPEHFDIKTFFNFLKKNKITKFDLLFYPIISEAYKILLETIVDEILETENHDYQVPNIYFHGLNEKKRSKLFSLSL</sequence>
<protein>
    <submittedName>
        <fullName evidence="2">Uncharacterized protein</fullName>
    </submittedName>
</protein>
<dbReference type="AlphaFoldDB" id="A0A914QMD6"/>